<accession>A0A8D8YXE8</accession>
<dbReference type="EMBL" id="HBUF01397982">
    <property type="protein sequence ID" value="CAG6736086.1"/>
    <property type="molecule type" value="Transcribed_RNA"/>
</dbReference>
<sequence>MCPDLAARSSASSVTSAARSIRCRVPSFAVNVACVGLSWSKRLYSSAVTLCFYVPPPQDSPLYVSKLLFSSTSLLNLPSLKFDTVCFQTFVQLCFTISFYLCPPQTCPTLNFNPVCFALTNVSL</sequence>
<dbReference type="AlphaFoldDB" id="A0A8D8YXE8"/>
<reference evidence="1" key="1">
    <citation type="submission" date="2021-05" db="EMBL/GenBank/DDBJ databases">
        <authorList>
            <person name="Alioto T."/>
            <person name="Alioto T."/>
            <person name="Gomez Garrido J."/>
        </authorList>
    </citation>
    <scope>NUCLEOTIDE SEQUENCE</scope>
</reference>
<organism evidence="1">
    <name type="scientific">Cacopsylla melanoneura</name>
    <dbReference type="NCBI Taxonomy" id="428564"/>
    <lineage>
        <taxon>Eukaryota</taxon>
        <taxon>Metazoa</taxon>
        <taxon>Ecdysozoa</taxon>
        <taxon>Arthropoda</taxon>
        <taxon>Hexapoda</taxon>
        <taxon>Insecta</taxon>
        <taxon>Pterygota</taxon>
        <taxon>Neoptera</taxon>
        <taxon>Paraneoptera</taxon>
        <taxon>Hemiptera</taxon>
        <taxon>Sternorrhyncha</taxon>
        <taxon>Psylloidea</taxon>
        <taxon>Psyllidae</taxon>
        <taxon>Psyllinae</taxon>
        <taxon>Cacopsylla</taxon>
    </lineage>
</organism>
<evidence type="ECO:0000313" key="1">
    <source>
        <dbReference type="EMBL" id="CAG6736086.1"/>
    </source>
</evidence>
<name>A0A8D8YXE8_9HEMI</name>
<proteinExistence type="predicted"/>
<protein>
    <submittedName>
        <fullName evidence="1">Uncharacterized protein</fullName>
    </submittedName>
</protein>